<dbReference type="EMBL" id="CP002691">
    <property type="protein sequence ID" value="AEE49277.1"/>
    <property type="molecule type" value="Genomic_DNA"/>
</dbReference>
<sequence>MKTEVLLDTNILLYALDSGNPYHAQAVLLLEDSALRFSVTTKNIAEYFAVCSKLKVPLAKAIVFYHSLCENAQVLFPNEASLLIFEQLIQKYNPIGNRVFDMEIVSVALVYGISIIVTVNTKDFDAIDEITVRSLTL</sequence>
<dbReference type="InterPro" id="IPR029060">
    <property type="entry name" value="PIN-like_dom_sf"/>
</dbReference>
<dbReference type="RefSeq" id="WP_013763831.1">
    <property type="nucleotide sequence ID" value="NC_015510.1"/>
</dbReference>
<reference key="2">
    <citation type="submission" date="2011-04" db="EMBL/GenBank/DDBJ databases">
        <title>Complete sequence of chromosome of Haliscomenobacter hydrossis DSM 1100.</title>
        <authorList>
            <consortium name="US DOE Joint Genome Institute (JGI-PGF)"/>
            <person name="Lucas S."/>
            <person name="Han J."/>
            <person name="Lapidus A."/>
            <person name="Bruce D."/>
            <person name="Goodwin L."/>
            <person name="Pitluck S."/>
            <person name="Peters L."/>
            <person name="Kyrpides N."/>
            <person name="Mavromatis K."/>
            <person name="Ivanova N."/>
            <person name="Ovchinnikova G."/>
            <person name="Pagani I."/>
            <person name="Daligault H."/>
            <person name="Detter J.C."/>
            <person name="Han C."/>
            <person name="Land M."/>
            <person name="Hauser L."/>
            <person name="Markowitz V."/>
            <person name="Cheng J.-F."/>
            <person name="Hugenholtz P."/>
            <person name="Woyke T."/>
            <person name="Wu D."/>
            <person name="Verbarg S."/>
            <person name="Frueling A."/>
            <person name="Brambilla E."/>
            <person name="Klenk H.-P."/>
            <person name="Eisen J.A."/>
        </authorList>
    </citation>
    <scope>NUCLEOTIDE SEQUENCE</scope>
    <source>
        <strain>DSM 1100</strain>
    </source>
</reference>
<dbReference type="SUPFAM" id="SSF88723">
    <property type="entry name" value="PIN domain-like"/>
    <property type="match status" value="1"/>
</dbReference>
<evidence type="ECO:0000313" key="2">
    <source>
        <dbReference type="EMBL" id="AEE49277.1"/>
    </source>
</evidence>
<keyword evidence="3" id="KW-1185">Reference proteome</keyword>
<dbReference type="eggNOG" id="COG1848">
    <property type="taxonomic scope" value="Bacteria"/>
</dbReference>
<dbReference type="Proteomes" id="UP000008461">
    <property type="component" value="Chromosome"/>
</dbReference>
<dbReference type="HOGENOM" id="CLU_1862376_0_0_10"/>
<gene>
    <name evidence="2" type="ordered locus">Halhy_1382</name>
</gene>
<evidence type="ECO:0000259" key="1">
    <source>
        <dbReference type="Pfam" id="PF01850"/>
    </source>
</evidence>
<reference evidence="2 3" key="1">
    <citation type="journal article" date="2011" name="Stand. Genomic Sci.">
        <title>Complete genome sequence of Haliscomenobacter hydrossis type strain (O).</title>
        <authorList>
            <consortium name="US DOE Joint Genome Institute (JGI-PGF)"/>
            <person name="Daligault H."/>
            <person name="Lapidus A."/>
            <person name="Zeytun A."/>
            <person name="Nolan M."/>
            <person name="Lucas S."/>
            <person name="Del Rio T.G."/>
            <person name="Tice H."/>
            <person name="Cheng J.F."/>
            <person name="Tapia R."/>
            <person name="Han C."/>
            <person name="Goodwin L."/>
            <person name="Pitluck S."/>
            <person name="Liolios K."/>
            <person name="Pagani I."/>
            <person name="Ivanova N."/>
            <person name="Huntemann M."/>
            <person name="Mavromatis K."/>
            <person name="Mikhailova N."/>
            <person name="Pati A."/>
            <person name="Chen A."/>
            <person name="Palaniappan K."/>
            <person name="Land M."/>
            <person name="Hauser L."/>
            <person name="Brambilla E.M."/>
            <person name="Rohde M."/>
            <person name="Verbarg S."/>
            <person name="Goker M."/>
            <person name="Bristow J."/>
            <person name="Eisen J.A."/>
            <person name="Markowitz V."/>
            <person name="Hugenholtz P."/>
            <person name="Kyrpides N.C."/>
            <person name="Klenk H.P."/>
            <person name="Woyke T."/>
        </authorList>
    </citation>
    <scope>NUCLEOTIDE SEQUENCE [LARGE SCALE GENOMIC DNA]</scope>
    <source>
        <strain evidence="3">ATCC 27775 / DSM 1100 / LMG 10767 / O</strain>
    </source>
</reference>
<dbReference type="AlphaFoldDB" id="F4KW89"/>
<evidence type="ECO:0000313" key="3">
    <source>
        <dbReference type="Proteomes" id="UP000008461"/>
    </source>
</evidence>
<name>F4KW89_HALH1</name>
<feature type="domain" description="PIN" evidence="1">
    <location>
        <begin position="5"/>
        <end position="129"/>
    </location>
</feature>
<dbReference type="InterPro" id="IPR002716">
    <property type="entry name" value="PIN_dom"/>
</dbReference>
<dbReference type="STRING" id="760192.Halhy_1382"/>
<organism evidence="2 3">
    <name type="scientific">Haliscomenobacter hydrossis (strain ATCC 27775 / DSM 1100 / LMG 10767 / O)</name>
    <dbReference type="NCBI Taxonomy" id="760192"/>
    <lineage>
        <taxon>Bacteria</taxon>
        <taxon>Pseudomonadati</taxon>
        <taxon>Bacteroidota</taxon>
        <taxon>Saprospiria</taxon>
        <taxon>Saprospirales</taxon>
        <taxon>Haliscomenobacteraceae</taxon>
        <taxon>Haliscomenobacter</taxon>
    </lineage>
</organism>
<dbReference type="KEGG" id="hhy:Halhy_1382"/>
<proteinExistence type="predicted"/>
<dbReference type="Pfam" id="PF01850">
    <property type="entry name" value="PIN"/>
    <property type="match status" value="1"/>
</dbReference>
<protein>
    <submittedName>
        <fullName evidence="2">PilT protein domain protein</fullName>
    </submittedName>
</protein>
<dbReference type="Gene3D" id="3.40.50.1010">
    <property type="entry name" value="5'-nuclease"/>
    <property type="match status" value="1"/>
</dbReference>
<dbReference type="OrthoDB" id="7062868at2"/>
<accession>F4KW89</accession>